<accession>A0AAN7LBB7</accession>
<comment type="caution">
    <text evidence="8">The sequence shown here is derived from an EMBL/GenBank/DDBJ whole genome shotgun (WGS) entry which is preliminary data.</text>
</comment>
<feature type="zinc finger region" description="C3H1-type" evidence="5">
    <location>
        <begin position="232"/>
        <end position="260"/>
    </location>
</feature>
<dbReference type="GO" id="GO:0008270">
    <property type="term" value="F:zinc ion binding"/>
    <property type="evidence" value="ECO:0007669"/>
    <property type="project" value="UniProtKB-KW"/>
</dbReference>
<feature type="compositionally biased region" description="Pro residues" evidence="6">
    <location>
        <begin position="1"/>
        <end position="12"/>
    </location>
</feature>
<dbReference type="InterPro" id="IPR036855">
    <property type="entry name" value="Znf_CCCH_sf"/>
</dbReference>
<dbReference type="PROSITE" id="PS50103">
    <property type="entry name" value="ZF_C3H1"/>
    <property type="match status" value="3"/>
</dbReference>
<evidence type="ECO:0000256" key="4">
    <source>
        <dbReference type="ARBA" id="ARBA00022833"/>
    </source>
</evidence>
<evidence type="ECO:0000313" key="9">
    <source>
        <dbReference type="Proteomes" id="UP001345219"/>
    </source>
</evidence>
<dbReference type="InterPro" id="IPR045877">
    <property type="entry name" value="ZFP36-like"/>
</dbReference>
<feature type="zinc finger region" description="C3H1-type" evidence="5">
    <location>
        <begin position="85"/>
        <end position="112"/>
    </location>
</feature>
<dbReference type="FunFam" id="4.10.1000.10:FF:000037">
    <property type="entry name" value="Zinc finger CCCH domain-containing protein 39"/>
    <property type="match status" value="1"/>
</dbReference>
<dbReference type="SUPFAM" id="SSF90229">
    <property type="entry name" value="CCCH zinc finger"/>
    <property type="match status" value="3"/>
</dbReference>
<keyword evidence="3 5" id="KW-0863">Zinc-finger</keyword>
<feature type="domain" description="C3H1-type" evidence="7">
    <location>
        <begin position="146"/>
        <end position="174"/>
    </location>
</feature>
<feature type="region of interest" description="Disordered" evidence="6">
    <location>
        <begin position="1"/>
        <end position="82"/>
    </location>
</feature>
<evidence type="ECO:0000256" key="2">
    <source>
        <dbReference type="ARBA" id="ARBA00022737"/>
    </source>
</evidence>
<dbReference type="FunFam" id="4.10.1000.10:FF:000003">
    <property type="entry name" value="Zinc finger CCCH domain-containing protein"/>
    <property type="match status" value="2"/>
</dbReference>
<evidence type="ECO:0000259" key="7">
    <source>
        <dbReference type="PROSITE" id="PS50103"/>
    </source>
</evidence>
<evidence type="ECO:0000256" key="1">
    <source>
        <dbReference type="ARBA" id="ARBA00022723"/>
    </source>
</evidence>
<dbReference type="PANTHER" id="PTHR12547">
    <property type="entry name" value="CCCH ZINC FINGER/TIS11-RELATED"/>
    <property type="match status" value="1"/>
</dbReference>
<keyword evidence="9" id="KW-1185">Reference proteome</keyword>
<name>A0AAN7LBB7_9MYRT</name>
<proteinExistence type="predicted"/>
<evidence type="ECO:0000256" key="5">
    <source>
        <dbReference type="PROSITE-ProRule" id="PRU00723"/>
    </source>
</evidence>
<sequence>MSLSDPSPPHMTPPLQHYSDSAPYWSPFPMSSEPFDDNSRFDSSSQFDHPQPTLKRPRNFDENPSSAAPYPRPNPSTNRGPSNIFFKTRMCAKFKMGTCRNGENCNFAHGIEDMRQPPPNWQELVGGGREDDHRSSDNWDDDQKIIHKMKLCKKFYNGEECPYGDRCNFLHEGPSKFRDDAGRFRETSAICIGTSGVPVVQGNGNNQPEVPRSASLGVDPRADPRAATKTVYWKTKLCTKFEVTGHCPFRDKCHFAHGVVEIQTPVGLVEGEPPNMAQTALKNQQVLSSVPFPIGSTVDPMEQGQPKCLLKWKLNKKVNQIYADWLDDFPFLPNTPTKSESLD</sequence>
<dbReference type="Pfam" id="PF18044">
    <property type="entry name" value="zf-CCCH_4"/>
    <property type="match status" value="1"/>
</dbReference>
<keyword evidence="2" id="KW-0677">Repeat</keyword>
<dbReference type="InterPro" id="IPR000571">
    <property type="entry name" value="Znf_CCCH"/>
</dbReference>
<dbReference type="GO" id="GO:0006355">
    <property type="term" value="P:regulation of DNA-templated transcription"/>
    <property type="evidence" value="ECO:0007669"/>
    <property type="project" value="UniProtKB-ARBA"/>
</dbReference>
<keyword evidence="1 5" id="KW-0479">Metal-binding</keyword>
<dbReference type="Pfam" id="PF00642">
    <property type="entry name" value="zf-CCCH"/>
    <property type="match status" value="2"/>
</dbReference>
<keyword evidence="4 5" id="KW-0862">Zinc</keyword>
<feature type="domain" description="C3H1-type" evidence="7">
    <location>
        <begin position="85"/>
        <end position="112"/>
    </location>
</feature>
<evidence type="ECO:0000256" key="3">
    <source>
        <dbReference type="ARBA" id="ARBA00022771"/>
    </source>
</evidence>
<dbReference type="SMART" id="SM00356">
    <property type="entry name" value="ZnF_C3H1"/>
    <property type="match status" value="3"/>
</dbReference>
<evidence type="ECO:0000256" key="6">
    <source>
        <dbReference type="SAM" id="MobiDB-lite"/>
    </source>
</evidence>
<evidence type="ECO:0000313" key="8">
    <source>
        <dbReference type="EMBL" id="KAK4777981.1"/>
    </source>
</evidence>
<organism evidence="8 9">
    <name type="scientific">Trapa incisa</name>
    <dbReference type="NCBI Taxonomy" id="236973"/>
    <lineage>
        <taxon>Eukaryota</taxon>
        <taxon>Viridiplantae</taxon>
        <taxon>Streptophyta</taxon>
        <taxon>Embryophyta</taxon>
        <taxon>Tracheophyta</taxon>
        <taxon>Spermatophyta</taxon>
        <taxon>Magnoliopsida</taxon>
        <taxon>eudicotyledons</taxon>
        <taxon>Gunneridae</taxon>
        <taxon>Pentapetalae</taxon>
        <taxon>rosids</taxon>
        <taxon>malvids</taxon>
        <taxon>Myrtales</taxon>
        <taxon>Lythraceae</taxon>
        <taxon>Trapa</taxon>
    </lineage>
</organism>
<gene>
    <name evidence="8" type="ORF">SAY87_018168</name>
</gene>
<dbReference type="InterPro" id="IPR041367">
    <property type="entry name" value="Znf-CCCH_4"/>
</dbReference>
<dbReference type="Proteomes" id="UP001345219">
    <property type="component" value="Chromosome 14"/>
</dbReference>
<reference evidence="8 9" key="1">
    <citation type="journal article" date="2023" name="Hortic Res">
        <title>Pangenome of water caltrop reveals structural variations and asymmetric subgenome divergence after allopolyploidization.</title>
        <authorList>
            <person name="Zhang X."/>
            <person name="Chen Y."/>
            <person name="Wang L."/>
            <person name="Yuan Y."/>
            <person name="Fang M."/>
            <person name="Shi L."/>
            <person name="Lu R."/>
            <person name="Comes H.P."/>
            <person name="Ma Y."/>
            <person name="Chen Y."/>
            <person name="Huang G."/>
            <person name="Zhou Y."/>
            <person name="Zheng Z."/>
            <person name="Qiu Y."/>
        </authorList>
    </citation>
    <scope>NUCLEOTIDE SEQUENCE [LARGE SCALE GENOMIC DNA]</scope>
    <source>
        <tissue evidence="8">Roots</tissue>
    </source>
</reference>
<dbReference type="EMBL" id="JAXIOK010000002">
    <property type="protein sequence ID" value="KAK4777981.1"/>
    <property type="molecule type" value="Genomic_DNA"/>
</dbReference>
<dbReference type="PANTHER" id="PTHR12547:SF121">
    <property type="entry name" value="ZINC FINGER CCCH DOMAIN-CONTAINING PROTEIN 39"/>
    <property type="match status" value="1"/>
</dbReference>
<dbReference type="AlphaFoldDB" id="A0AAN7LBB7"/>
<dbReference type="GO" id="GO:0003729">
    <property type="term" value="F:mRNA binding"/>
    <property type="evidence" value="ECO:0007669"/>
    <property type="project" value="InterPro"/>
</dbReference>
<feature type="domain" description="C3H1-type" evidence="7">
    <location>
        <begin position="232"/>
        <end position="260"/>
    </location>
</feature>
<protein>
    <recommendedName>
        <fullName evidence="7">C3H1-type domain-containing protein</fullName>
    </recommendedName>
</protein>
<dbReference type="Gene3D" id="4.10.1000.10">
    <property type="entry name" value="Zinc finger, CCCH-type"/>
    <property type="match status" value="3"/>
</dbReference>
<feature type="zinc finger region" description="C3H1-type" evidence="5">
    <location>
        <begin position="146"/>
        <end position="174"/>
    </location>
</feature>